<dbReference type="OrthoDB" id="448448at2759"/>
<dbReference type="SMART" id="SM00910">
    <property type="entry name" value="HIRAN"/>
    <property type="match status" value="1"/>
</dbReference>
<keyword evidence="7" id="KW-0378">Hydrolase</keyword>
<evidence type="ECO:0000256" key="6">
    <source>
        <dbReference type="ARBA" id="ARBA00022771"/>
    </source>
</evidence>
<dbReference type="PROSITE" id="PS51192">
    <property type="entry name" value="HELICASE_ATP_BIND_1"/>
    <property type="match status" value="1"/>
</dbReference>
<protein>
    <submittedName>
        <fullName evidence="18">SNF2 family N-terminal domain-domain-containing protein</fullName>
    </submittedName>
</protein>
<evidence type="ECO:0000313" key="19">
    <source>
        <dbReference type="Proteomes" id="UP000193560"/>
    </source>
</evidence>
<dbReference type="GO" id="GO:0005634">
    <property type="term" value="C:nucleus"/>
    <property type="evidence" value="ECO:0007669"/>
    <property type="project" value="UniProtKB-SubCell"/>
</dbReference>
<gene>
    <name evidence="18" type="ORF">BCR42DRAFT_421895</name>
</gene>
<dbReference type="InterPro" id="IPR014905">
    <property type="entry name" value="HIRAN"/>
</dbReference>
<comment type="caution">
    <text evidence="18">The sequence shown here is derived from an EMBL/GenBank/DDBJ whole genome shotgun (WGS) entry which is preliminary data.</text>
</comment>
<dbReference type="Proteomes" id="UP000193560">
    <property type="component" value="Unassembled WGS sequence"/>
</dbReference>
<keyword evidence="19" id="KW-1185">Reference proteome</keyword>
<dbReference type="GO" id="GO:0005524">
    <property type="term" value="F:ATP binding"/>
    <property type="evidence" value="ECO:0007669"/>
    <property type="project" value="UniProtKB-KW"/>
</dbReference>
<dbReference type="CDD" id="cd18008">
    <property type="entry name" value="DEXDc_SHPRH-like"/>
    <property type="match status" value="1"/>
</dbReference>
<evidence type="ECO:0000256" key="8">
    <source>
        <dbReference type="ARBA" id="ARBA00022806"/>
    </source>
</evidence>
<dbReference type="GO" id="GO:0016818">
    <property type="term" value="F:hydrolase activity, acting on acid anhydrides, in phosphorus-containing anhydrides"/>
    <property type="evidence" value="ECO:0007669"/>
    <property type="project" value="InterPro"/>
</dbReference>
<evidence type="ECO:0000256" key="14">
    <source>
        <dbReference type="SAM" id="MobiDB-lite"/>
    </source>
</evidence>
<dbReference type="Gene3D" id="3.30.40.10">
    <property type="entry name" value="Zinc/RING finger domain, C3HC4 (zinc finger)"/>
    <property type="match status" value="1"/>
</dbReference>
<keyword evidence="9" id="KW-0862">Zinc</keyword>
<name>A0A1X2I6Z4_9FUNG</name>
<feature type="domain" description="Helicase ATP-binding" evidence="16">
    <location>
        <begin position="433"/>
        <end position="618"/>
    </location>
</feature>
<evidence type="ECO:0000259" key="15">
    <source>
        <dbReference type="PROSITE" id="PS50089"/>
    </source>
</evidence>
<feature type="compositionally biased region" description="Low complexity" evidence="14">
    <location>
        <begin position="74"/>
        <end position="86"/>
    </location>
</feature>
<evidence type="ECO:0000256" key="11">
    <source>
        <dbReference type="ARBA" id="ARBA00023204"/>
    </source>
</evidence>
<reference evidence="18 19" key="1">
    <citation type="submission" date="2016-07" db="EMBL/GenBank/DDBJ databases">
        <title>Pervasive Adenine N6-methylation of Active Genes in Fungi.</title>
        <authorList>
            <consortium name="DOE Joint Genome Institute"/>
            <person name="Mondo S.J."/>
            <person name="Dannebaum R.O."/>
            <person name="Kuo R.C."/>
            <person name="Labutti K."/>
            <person name="Haridas S."/>
            <person name="Kuo A."/>
            <person name="Salamov A."/>
            <person name="Ahrendt S.R."/>
            <person name="Lipzen A."/>
            <person name="Sullivan W."/>
            <person name="Andreopoulos W.B."/>
            <person name="Clum A."/>
            <person name="Lindquist E."/>
            <person name="Daum C."/>
            <person name="Ramamoorthy G.K."/>
            <person name="Gryganskyi A."/>
            <person name="Culley D."/>
            <person name="Magnuson J.K."/>
            <person name="James T.Y."/>
            <person name="O'Malley M.A."/>
            <person name="Stajich J.E."/>
            <person name="Spatafora J.W."/>
            <person name="Visel A."/>
            <person name="Grigoriev I.V."/>
        </authorList>
    </citation>
    <scope>NUCLEOTIDE SEQUENCE [LARGE SCALE GENOMIC DNA]</scope>
    <source>
        <strain evidence="18 19">NRRL 1336</strain>
    </source>
</reference>
<evidence type="ECO:0000256" key="10">
    <source>
        <dbReference type="ARBA" id="ARBA00022840"/>
    </source>
</evidence>
<dbReference type="STRING" id="90262.A0A1X2I6Z4"/>
<dbReference type="Gene3D" id="3.40.50.10810">
    <property type="entry name" value="Tandem AAA-ATPase domain"/>
    <property type="match status" value="1"/>
</dbReference>
<keyword evidence="3" id="KW-0479">Metal-binding</keyword>
<dbReference type="InterPro" id="IPR038718">
    <property type="entry name" value="SNF2-like_sf"/>
</dbReference>
<dbReference type="PROSITE" id="PS50089">
    <property type="entry name" value="ZF_RING_2"/>
    <property type="match status" value="1"/>
</dbReference>
<evidence type="ECO:0000256" key="2">
    <source>
        <dbReference type="ARBA" id="ARBA00007025"/>
    </source>
</evidence>
<evidence type="ECO:0000256" key="7">
    <source>
        <dbReference type="ARBA" id="ARBA00022801"/>
    </source>
</evidence>
<dbReference type="SMART" id="SM00490">
    <property type="entry name" value="HELICc"/>
    <property type="match status" value="1"/>
</dbReference>
<evidence type="ECO:0000256" key="1">
    <source>
        <dbReference type="ARBA" id="ARBA00004123"/>
    </source>
</evidence>
<accession>A0A1X2I6Z4</accession>
<dbReference type="Pfam" id="PF00176">
    <property type="entry name" value="SNF2-rel_dom"/>
    <property type="match status" value="1"/>
</dbReference>
<dbReference type="EMBL" id="MCGE01000023">
    <property type="protein sequence ID" value="ORZ10731.1"/>
    <property type="molecule type" value="Genomic_DNA"/>
</dbReference>
<dbReference type="GO" id="GO:0008270">
    <property type="term" value="F:zinc ion binding"/>
    <property type="evidence" value="ECO:0007669"/>
    <property type="project" value="UniProtKB-KW"/>
</dbReference>
<dbReference type="PROSITE" id="PS51194">
    <property type="entry name" value="HELICASE_CTER"/>
    <property type="match status" value="1"/>
</dbReference>
<comment type="similarity">
    <text evidence="2">Belongs to the SNF2/RAD54 helicase family.</text>
</comment>
<evidence type="ECO:0000259" key="17">
    <source>
        <dbReference type="PROSITE" id="PS51194"/>
    </source>
</evidence>
<proteinExistence type="inferred from homology"/>
<organism evidence="18 19">
    <name type="scientific">Absidia repens</name>
    <dbReference type="NCBI Taxonomy" id="90262"/>
    <lineage>
        <taxon>Eukaryota</taxon>
        <taxon>Fungi</taxon>
        <taxon>Fungi incertae sedis</taxon>
        <taxon>Mucoromycota</taxon>
        <taxon>Mucoromycotina</taxon>
        <taxon>Mucoromycetes</taxon>
        <taxon>Mucorales</taxon>
        <taxon>Cunninghamellaceae</taxon>
        <taxon>Absidia</taxon>
    </lineage>
</organism>
<evidence type="ECO:0000313" key="18">
    <source>
        <dbReference type="EMBL" id="ORZ10731.1"/>
    </source>
</evidence>
<dbReference type="InterPro" id="IPR014001">
    <property type="entry name" value="Helicase_ATP-bd"/>
</dbReference>
<evidence type="ECO:0000256" key="12">
    <source>
        <dbReference type="ARBA" id="ARBA00023242"/>
    </source>
</evidence>
<dbReference type="Pfam" id="PF13639">
    <property type="entry name" value="zf-RING_2"/>
    <property type="match status" value="1"/>
</dbReference>
<dbReference type="SMART" id="SM00487">
    <property type="entry name" value="DEXDc"/>
    <property type="match status" value="1"/>
</dbReference>
<dbReference type="SMART" id="SM00184">
    <property type="entry name" value="RING"/>
    <property type="match status" value="1"/>
</dbReference>
<dbReference type="Gene3D" id="3.40.50.300">
    <property type="entry name" value="P-loop containing nucleotide triphosphate hydrolases"/>
    <property type="match status" value="1"/>
</dbReference>
<evidence type="ECO:0000256" key="13">
    <source>
        <dbReference type="PROSITE-ProRule" id="PRU00175"/>
    </source>
</evidence>
<feature type="region of interest" description="Disordered" evidence="14">
    <location>
        <begin position="309"/>
        <end position="337"/>
    </location>
</feature>
<feature type="domain" description="Helicase C-terminal" evidence="17">
    <location>
        <begin position="928"/>
        <end position="1096"/>
    </location>
</feature>
<dbReference type="SUPFAM" id="SSF52540">
    <property type="entry name" value="P-loop containing nucleoside triphosphate hydrolases"/>
    <property type="match status" value="2"/>
</dbReference>
<dbReference type="GO" id="GO:0008094">
    <property type="term" value="F:ATP-dependent activity, acting on DNA"/>
    <property type="evidence" value="ECO:0007669"/>
    <property type="project" value="TreeGrafter"/>
</dbReference>
<dbReference type="InterPro" id="IPR027417">
    <property type="entry name" value="P-loop_NTPase"/>
</dbReference>
<dbReference type="InterPro" id="IPR001650">
    <property type="entry name" value="Helicase_C-like"/>
</dbReference>
<dbReference type="GO" id="GO:0006281">
    <property type="term" value="P:DNA repair"/>
    <property type="evidence" value="ECO:0007669"/>
    <property type="project" value="UniProtKB-KW"/>
</dbReference>
<feature type="region of interest" description="Disordered" evidence="14">
    <location>
        <begin position="795"/>
        <end position="814"/>
    </location>
</feature>
<keyword evidence="4" id="KW-0547">Nucleotide-binding</keyword>
<dbReference type="Pfam" id="PF08797">
    <property type="entry name" value="HIRAN"/>
    <property type="match status" value="1"/>
</dbReference>
<keyword evidence="12" id="KW-0539">Nucleus</keyword>
<evidence type="ECO:0000259" key="16">
    <source>
        <dbReference type="PROSITE" id="PS51192"/>
    </source>
</evidence>
<keyword evidence="5" id="KW-0227">DNA damage</keyword>
<dbReference type="InterPro" id="IPR000330">
    <property type="entry name" value="SNF2_N"/>
</dbReference>
<dbReference type="Pfam" id="PF00271">
    <property type="entry name" value="Helicase_C"/>
    <property type="match status" value="1"/>
</dbReference>
<keyword evidence="11" id="KW-0234">DNA repair</keyword>
<dbReference type="InterPro" id="IPR050628">
    <property type="entry name" value="SNF2_RAD54_helicase_TF"/>
</dbReference>
<feature type="region of interest" description="Disordered" evidence="14">
    <location>
        <begin position="74"/>
        <end position="100"/>
    </location>
</feature>
<evidence type="ECO:0000256" key="9">
    <source>
        <dbReference type="ARBA" id="ARBA00022833"/>
    </source>
</evidence>
<evidence type="ECO:0000256" key="3">
    <source>
        <dbReference type="ARBA" id="ARBA00022723"/>
    </source>
</evidence>
<keyword evidence="8" id="KW-0347">Helicase</keyword>
<dbReference type="GO" id="GO:0003676">
    <property type="term" value="F:nucleic acid binding"/>
    <property type="evidence" value="ECO:0007669"/>
    <property type="project" value="InterPro"/>
</dbReference>
<dbReference type="CDD" id="cd18793">
    <property type="entry name" value="SF2_C_SNF"/>
    <property type="match status" value="1"/>
</dbReference>
<evidence type="ECO:0000256" key="4">
    <source>
        <dbReference type="ARBA" id="ARBA00022741"/>
    </source>
</evidence>
<dbReference type="InterPro" id="IPR013083">
    <property type="entry name" value="Znf_RING/FYVE/PHD"/>
</dbReference>
<keyword evidence="6 13" id="KW-0863">Zinc-finger</keyword>
<dbReference type="SUPFAM" id="SSF57850">
    <property type="entry name" value="RING/U-box"/>
    <property type="match status" value="1"/>
</dbReference>
<dbReference type="InterPro" id="IPR001841">
    <property type="entry name" value="Znf_RING"/>
</dbReference>
<keyword evidence="10" id="KW-0067">ATP-binding</keyword>
<evidence type="ECO:0000256" key="5">
    <source>
        <dbReference type="ARBA" id="ARBA00022763"/>
    </source>
</evidence>
<comment type="subcellular location">
    <subcellularLocation>
        <location evidence="1">Nucleus</location>
    </subcellularLocation>
</comment>
<feature type="domain" description="RING-type" evidence="15">
    <location>
        <begin position="843"/>
        <end position="887"/>
    </location>
</feature>
<dbReference type="AlphaFoldDB" id="A0A1X2I6Z4"/>
<dbReference type="GO" id="GO:0004386">
    <property type="term" value="F:helicase activity"/>
    <property type="evidence" value="ECO:0007669"/>
    <property type="project" value="UniProtKB-KW"/>
</dbReference>
<dbReference type="PANTHER" id="PTHR45626">
    <property type="entry name" value="TRANSCRIPTION TERMINATION FACTOR 2-RELATED"/>
    <property type="match status" value="1"/>
</dbReference>
<sequence length="1108" mass="124693">MSEGSRKRLYTEDVAEFGGSFNDDDKLTYLRSVLGDHVEVKRLQQLLTENKGDLQLAANAYFTNIQQTASTDSTITDTDIPTPYSPFLGKRKDKQHSDTAKRKDRFYIGDTVVTGWATFTGASPLQASDSVTIERNKPAKTIQYAKRSKTQNSLNTIVRFSTSSGNEVGRFPRDVAKFVSKLMDLELCDFEATVVWCDPTLRTGDDILLHMRCYLRRSAFDPENLISSVVPGTIRTNKKTSPSIAGFTKIPSTEDAELASRQRTLALLSLIRTLGLRPSRSAVQHANANTNSTDGSNDILDQISHSIMTTTTEPVDSKATENEDDNDDDKKEVTDGQLDNIYEKAQVFDAQITPMKQPDSLALTLKPYQQRALAWMVTKESVVHDENEVDVRSMHPLWEEYRFPKDPNVANDNGSTDHFYFNPYNGQLGLIFPETNTQERGGILADEMGLGKTIEMLSLIHTNRFDSKKMVLEGRNSSPTTLIVCPMALLAQWRDEVIRGSLPDTMSVEVYYGDSRPQEIQQRYCSRSAPDVLVTTYGVIMGEMNRMEGATRGSNFTLFDVDFWRIVLDEAHHIKNRRSKTAIACHALKSTRRWALTGTPIQNKMEDLFSLVRFLKCEPWGNYTFWRTFVTIPFERKDPKALSTVKNVLEPLVLRRTKNMRDKNGDSIVPLPSKQISIEYLDFSDPEKDIYESLFKDSKTKFSHFCSAGTSLRNYASIFQLLSRLRQATCHPYLALKNSTGEGSFAKNGGTGGMVDDALLTDDGGRISIEGLIEQYNCSSMANMASHDDLPVNGNDIDAMDVDDDDNKNTGDRSYGASVLKSLLEQQRGGATSKPSESIPDECPICFEPVDSVIMLPCMHMGCRPCVMEYLQKKENQNLPGDCPICRHGPIHENDLLEISKQEDSSDTNNNSMLDIRRAVGGYKSSTKIDALLRHLKQYIRDGQRTVVFSQFTGFLDMIQVALKLHGIEFVRFDGTLSQVQREKVLDKFTNKNVENVSQQPMVMLISLRAGGVGLNLTCASRAVIMDPWWNFAVEAQAIDRVHRLGQVNDVIVTRFIMKDSVEEQILDIQNRKHALMNELYMSKDEQKAQHLQDLQRIFGVGTKANHQ</sequence>
<dbReference type="InterPro" id="IPR049730">
    <property type="entry name" value="SNF2/RAD54-like_C"/>
</dbReference>
<dbReference type="PANTHER" id="PTHR45626:SF22">
    <property type="entry name" value="DNA REPAIR PROTEIN RAD5"/>
    <property type="match status" value="1"/>
</dbReference>